<evidence type="ECO:0000256" key="9">
    <source>
        <dbReference type="ARBA" id="ARBA00023136"/>
    </source>
</evidence>
<accession>A0A7T1WPT0</accession>
<feature type="transmembrane region" description="Helical" evidence="11">
    <location>
        <begin position="39"/>
        <end position="55"/>
    </location>
</feature>
<evidence type="ECO:0000313" key="14">
    <source>
        <dbReference type="Proteomes" id="UP000595046"/>
    </source>
</evidence>
<feature type="transmembrane region" description="Helical" evidence="11">
    <location>
        <begin position="522"/>
        <end position="542"/>
    </location>
</feature>
<keyword evidence="7" id="KW-0029">Amino-acid transport</keyword>
<gene>
    <name evidence="13" type="ORF">G4Z16_01270</name>
</gene>
<comment type="similarity">
    <text evidence="10">Belongs to the binding-protein-dependent transport system permease family. LivHM subfamily.</text>
</comment>
<feature type="transmembrane region" description="Helical" evidence="11">
    <location>
        <begin position="6"/>
        <end position="27"/>
    </location>
</feature>
<dbReference type="AlphaFoldDB" id="A0A7T1WPT0"/>
<evidence type="ECO:0000256" key="7">
    <source>
        <dbReference type="ARBA" id="ARBA00022970"/>
    </source>
</evidence>
<feature type="transmembrane region" description="Helical" evidence="11">
    <location>
        <begin position="92"/>
        <end position="110"/>
    </location>
</feature>
<feature type="transmembrane region" description="Helical" evidence="11">
    <location>
        <begin position="188"/>
        <end position="208"/>
    </location>
</feature>
<dbReference type="Pfam" id="PF12399">
    <property type="entry name" value="BCA_ABC_TP_C"/>
    <property type="match status" value="1"/>
</dbReference>
<dbReference type="GO" id="GO:0005524">
    <property type="term" value="F:ATP binding"/>
    <property type="evidence" value="ECO:0007669"/>
    <property type="project" value="UniProtKB-KW"/>
</dbReference>
<dbReference type="InterPro" id="IPR032823">
    <property type="entry name" value="BCA_ABC_TP_C"/>
</dbReference>
<keyword evidence="4 11" id="KW-0812">Transmembrane</keyword>
<feature type="transmembrane region" description="Helical" evidence="11">
    <location>
        <begin position="422"/>
        <end position="442"/>
    </location>
</feature>
<feature type="transmembrane region" description="Helical" evidence="11">
    <location>
        <begin position="130"/>
        <end position="156"/>
    </location>
</feature>
<dbReference type="CDD" id="cd06582">
    <property type="entry name" value="TM_PBP1_LivH_like"/>
    <property type="match status" value="1"/>
</dbReference>
<feature type="transmembrane region" description="Helical" evidence="11">
    <location>
        <begin position="61"/>
        <end position="80"/>
    </location>
</feature>
<feature type="transmembrane region" description="Helical" evidence="11">
    <location>
        <begin position="471"/>
        <end position="490"/>
    </location>
</feature>
<feature type="transmembrane region" description="Helical" evidence="11">
    <location>
        <begin position="396"/>
        <end position="417"/>
    </location>
</feature>
<dbReference type="Pfam" id="PF00005">
    <property type="entry name" value="ABC_tran"/>
    <property type="match status" value="1"/>
</dbReference>
<evidence type="ECO:0000256" key="4">
    <source>
        <dbReference type="ARBA" id="ARBA00022692"/>
    </source>
</evidence>
<dbReference type="Gene3D" id="3.40.50.300">
    <property type="entry name" value="P-loop containing nucleotide triphosphate hydrolases"/>
    <property type="match status" value="1"/>
</dbReference>
<dbReference type="GO" id="GO:0016887">
    <property type="term" value="F:ATP hydrolysis activity"/>
    <property type="evidence" value="ECO:0007669"/>
    <property type="project" value="InterPro"/>
</dbReference>
<sequence length="911" mass="94225">MMQALLGGLATGSVYALLGLGIVLVFSVSRNVNLAQGEFYVYGALIASTLVGLGIPILLAAVIAVVAVAAIAALLQVVVVARMESAPHATQLLGSIGIALMMSGVARLLWDTDDRSLPGLFDRDEPFDVWGLSITPQTIVLFTALVVTCALLWFLLTRTMIGAQMSAAAALSSRAGLLGIRTNSMARLTYAVAGGVGALAGIVVTPLVFVSYHAGLGLTISGFIAAAFGGLRSVRGAVAGGLLLGVLEAVAVHVGQSTMKTPLALALLIIVLLARSESETSGRRWRTWRLWRARRSAVPSLHAVVGRARPLASAGRRGRFSALAAVAAFGLAGPHLLAPYWMSVWTFVGVLVVVGVGLDLLLGYTKQLSLGQTTFMGASAYLVALAAKWWDASPLLAVVVAMVGSVAMAALVGAVVLRLRGYFFTLATLAVAMGLEALVNGLPEQLGGPSGLPILTTLGIGSFTLDTPEKLFAATWFTAALGMAIAARLVRSRFGYAMRTVGHDEALASAVGASPFSIKLRVFCLSAAYAAVAGVLTAHSYLSVSPSVLGFLGGIDAILGVLLGGLGTVFGAVLGIPLVRLLPEAGESVTSYQLVIQGFAIVAIVVLMPRGLMGGLRFVLESLRPRSNAEARPHSRGVAAAGGLVARAAASAEAVTREPQSASGLRLTASDVEVRFGGIVALSGVDLEAAPGLITGLIGPNGAGKSTLLAVLAGSRRPTAGTVRLGERDLTGIGAGTCAQLGIARAFQLPRIPSHMTVLEVAMLGTFRRGRGGMLWSWWRGQRELAAMEATAYAQLRRVGIAHLARVEASTLSTSDQKLLEIARALASAPDVLLLDEPAGGLFEEDLPRLAGLLRALAAEGLAVVLVEHEMSLVMEVSDRIVVLNEGCVIADGPAEVVRSSPEVIDAYLGV</sequence>
<protein>
    <submittedName>
        <fullName evidence="13">ATP-binding cassette domain-containing protein</fullName>
    </submittedName>
</protein>
<dbReference type="PROSITE" id="PS50893">
    <property type="entry name" value="ABC_TRANSPORTER_2"/>
    <property type="match status" value="1"/>
</dbReference>
<dbReference type="InterPro" id="IPR027417">
    <property type="entry name" value="P-loop_NTPase"/>
</dbReference>
<evidence type="ECO:0000313" key="13">
    <source>
        <dbReference type="EMBL" id="QPP05243.1"/>
    </source>
</evidence>
<dbReference type="CDD" id="cd03219">
    <property type="entry name" value="ABC_Mj1267_LivG_branched"/>
    <property type="match status" value="1"/>
</dbReference>
<keyword evidence="3" id="KW-1003">Cell membrane</keyword>
<name>A0A7T1WPT0_9ACTN</name>
<proteinExistence type="inferred from homology"/>
<dbReference type="PANTHER" id="PTHR11795">
    <property type="entry name" value="BRANCHED-CHAIN AMINO ACID TRANSPORT SYSTEM PERMEASE PROTEIN LIVH"/>
    <property type="match status" value="1"/>
</dbReference>
<keyword evidence="8 11" id="KW-1133">Transmembrane helix</keyword>
<feature type="transmembrane region" description="Helical" evidence="11">
    <location>
        <begin position="374"/>
        <end position="390"/>
    </location>
</feature>
<feature type="domain" description="ABC transporter" evidence="12">
    <location>
        <begin position="667"/>
        <end position="911"/>
    </location>
</feature>
<dbReference type="CDD" id="cd06581">
    <property type="entry name" value="TM_PBP1_LivM_like"/>
    <property type="match status" value="1"/>
</dbReference>
<evidence type="ECO:0000256" key="3">
    <source>
        <dbReference type="ARBA" id="ARBA00022475"/>
    </source>
</evidence>
<keyword evidence="6 13" id="KW-0067">ATP-binding</keyword>
<feature type="transmembrane region" description="Helical" evidence="11">
    <location>
        <begin position="557"/>
        <end position="582"/>
    </location>
</feature>
<dbReference type="InterPro" id="IPR003439">
    <property type="entry name" value="ABC_transporter-like_ATP-bd"/>
</dbReference>
<feature type="transmembrane region" description="Helical" evidence="11">
    <location>
        <begin position="214"/>
        <end position="231"/>
    </location>
</feature>
<keyword evidence="2" id="KW-0813">Transport</keyword>
<dbReference type="SMART" id="SM00382">
    <property type="entry name" value="AAA"/>
    <property type="match status" value="1"/>
</dbReference>
<keyword evidence="9 11" id="KW-0472">Membrane</keyword>
<dbReference type="EMBL" id="CP048882">
    <property type="protein sequence ID" value="QPP05243.1"/>
    <property type="molecule type" value="Genomic_DNA"/>
</dbReference>
<keyword evidence="14" id="KW-1185">Reference proteome</keyword>
<evidence type="ECO:0000256" key="10">
    <source>
        <dbReference type="ARBA" id="ARBA00037998"/>
    </source>
</evidence>
<dbReference type="RefSeq" id="WP_197348748.1">
    <property type="nucleotide sequence ID" value="NZ_CP048882.1"/>
</dbReference>
<dbReference type="PANTHER" id="PTHR11795:SF450">
    <property type="entry name" value="ABC TRANSPORTER PERMEASE PROTEIN"/>
    <property type="match status" value="1"/>
</dbReference>
<dbReference type="Proteomes" id="UP000595046">
    <property type="component" value="Chromosome"/>
</dbReference>
<keyword evidence="5" id="KW-0547">Nucleotide-binding</keyword>
<evidence type="ECO:0000259" key="12">
    <source>
        <dbReference type="PROSITE" id="PS50893"/>
    </source>
</evidence>
<dbReference type="InterPro" id="IPR003593">
    <property type="entry name" value="AAA+_ATPase"/>
</dbReference>
<dbReference type="Pfam" id="PF02653">
    <property type="entry name" value="BPD_transp_2"/>
    <property type="match status" value="2"/>
</dbReference>
<evidence type="ECO:0000256" key="8">
    <source>
        <dbReference type="ARBA" id="ARBA00022989"/>
    </source>
</evidence>
<organism evidence="13 14">
    <name type="scientific">Streptomyces bathyalis</name>
    <dbReference type="NCBI Taxonomy" id="2710756"/>
    <lineage>
        <taxon>Bacteria</taxon>
        <taxon>Bacillati</taxon>
        <taxon>Actinomycetota</taxon>
        <taxon>Actinomycetes</taxon>
        <taxon>Kitasatosporales</taxon>
        <taxon>Streptomycetaceae</taxon>
        <taxon>Streptomyces</taxon>
    </lineage>
</organism>
<evidence type="ECO:0000256" key="1">
    <source>
        <dbReference type="ARBA" id="ARBA00004651"/>
    </source>
</evidence>
<comment type="subcellular location">
    <subcellularLocation>
        <location evidence="1">Cell membrane</location>
        <topology evidence="1">Multi-pass membrane protein</topology>
    </subcellularLocation>
</comment>
<evidence type="ECO:0000256" key="11">
    <source>
        <dbReference type="SAM" id="Phobius"/>
    </source>
</evidence>
<feature type="transmembrane region" description="Helical" evidence="11">
    <location>
        <begin position="594"/>
        <end position="620"/>
    </location>
</feature>
<dbReference type="GO" id="GO:0015658">
    <property type="term" value="F:branched-chain amino acid transmembrane transporter activity"/>
    <property type="evidence" value="ECO:0007669"/>
    <property type="project" value="InterPro"/>
</dbReference>
<dbReference type="GO" id="GO:0005886">
    <property type="term" value="C:plasma membrane"/>
    <property type="evidence" value="ECO:0007669"/>
    <property type="project" value="UniProtKB-SubCell"/>
</dbReference>
<feature type="transmembrane region" description="Helical" evidence="11">
    <location>
        <begin position="320"/>
        <end position="338"/>
    </location>
</feature>
<feature type="transmembrane region" description="Helical" evidence="11">
    <location>
        <begin position="344"/>
        <end position="362"/>
    </location>
</feature>
<dbReference type="SUPFAM" id="SSF52540">
    <property type="entry name" value="P-loop containing nucleoside triphosphate hydrolases"/>
    <property type="match status" value="1"/>
</dbReference>
<dbReference type="InterPro" id="IPR043428">
    <property type="entry name" value="LivM-like"/>
</dbReference>
<reference evidence="14" key="1">
    <citation type="submission" date="2020-02" db="EMBL/GenBank/DDBJ databases">
        <title>Streptomyces sp. ASO4wet.</title>
        <authorList>
            <person name="Risdian C."/>
            <person name="Landwehr W."/>
            <person name="Schupp P."/>
            <person name="Wink J."/>
        </authorList>
    </citation>
    <scope>NUCLEOTIDE SEQUENCE [LARGE SCALE GENOMIC DNA]</scope>
    <source>
        <strain evidence="14">ASO4wet</strain>
    </source>
</reference>
<dbReference type="KEGG" id="sbat:G4Z16_01270"/>
<evidence type="ECO:0000256" key="2">
    <source>
        <dbReference type="ARBA" id="ARBA00022448"/>
    </source>
</evidence>
<evidence type="ECO:0000256" key="6">
    <source>
        <dbReference type="ARBA" id="ARBA00022840"/>
    </source>
</evidence>
<dbReference type="GO" id="GO:0006865">
    <property type="term" value="P:amino acid transport"/>
    <property type="evidence" value="ECO:0007669"/>
    <property type="project" value="UniProtKB-KW"/>
</dbReference>
<evidence type="ECO:0000256" key="5">
    <source>
        <dbReference type="ARBA" id="ARBA00022741"/>
    </source>
</evidence>
<dbReference type="InterPro" id="IPR052157">
    <property type="entry name" value="BCAA_transport_permease"/>
</dbReference>
<dbReference type="InterPro" id="IPR001851">
    <property type="entry name" value="ABC_transp_permease"/>
</dbReference>